<comment type="caution">
    <text evidence="7">The sequence shown here is derived from an EMBL/GenBank/DDBJ whole genome shotgun (WGS) entry which is preliminary data.</text>
</comment>
<feature type="transmembrane region" description="Helical" evidence="6">
    <location>
        <begin position="78"/>
        <end position="99"/>
    </location>
</feature>
<evidence type="ECO:0000256" key="3">
    <source>
        <dbReference type="ARBA" id="ARBA00022692"/>
    </source>
</evidence>
<feature type="transmembrane region" description="Helical" evidence="6">
    <location>
        <begin position="357"/>
        <end position="376"/>
    </location>
</feature>
<evidence type="ECO:0000256" key="5">
    <source>
        <dbReference type="ARBA" id="ARBA00023136"/>
    </source>
</evidence>
<proteinExistence type="predicted"/>
<dbReference type="RefSeq" id="WP_127697527.1">
    <property type="nucleotide sequence ID" value="NZ_SACS01000002.1"/>
</dbReference>
<dbReference type="Proteomes" id="UP000283077">
    <property type="component" value="Unassembled WGS sequence"/>
</dbReference>
<evidence type="ECO:0000256" key="1">
    <source>
        <dbReference type="ARBA" id="ARBA00004651"/>
    </source>
</evidence>
<feature type="transmembrane region" description="Helical" evidence="6">
    <location>
        <begin position="382"/>
        <end position="404"/>
    </location>
</feature>
<sequence length="419" mass="47623">MIRSDFARKMMSNSVAQGLNFGSRWLLNLALARHFLEVEFGVFSFVYMLANLFFPAIAFGANFYLIHQAATFRQVGDLISSITISLLMFTLFSLLLLGYAVWDQQALDYQLYLLSLAIGLVWALHQALFCYLKGAQQFAIEVKSQLLGGCLMLMLVVAVWFGTIDETATVLWCILLLSLAPLVVGVRAVWPELQLQNLQLAKLWRDLWQKSVWRARLSYAWHDVFAIYLTNIPFIFLAIFSSLTALGQFRKAFILFMPVTLLPVVFSQVLLSKLSNKVLLADKVVLFRRSFLLTFPLLSLPYVLLLVLYPWLYPWLLNEQLTPESELVTMLVVITLWLTLLKTYFEVWITAVGRTDLRAANVTVVAILSSLAYIWLNSELDPAAAAWIFVLSNLAAVVLLQLICGWSYRQLKAKAVQQP</sequence>
<protein>
    <recommendedName>
        <fullName evidence="9">Lipopolysaccharide biosynthesis protein</fullName>
    </recommendedName>
</protein>
<accession>A0A437R335</accession>
<organism evidence="7 8">
    <name type="scientific">Rheinheimera riviphila</name>
    <dbReference type="NCBI Taxonomy" id="1834037"/>
    <lineage>
        <taxon>Bacteria</taxon>
        <taxon>Pseudomonadati</taxon>
        <taxon>Pseudomonadota</taxon>
        <taxon>Gammaproteobacteria</taxon>
        <taxon>Chromatiales</taxon>
        <taxon>Chromatiaceae</taxon>
        <taxon>Rheinheimera</taxon>
    </lineage>
</organism>
<dbReference type="PANTHER" id="PTHR30250">
    <property type="entry name" value="PST FAMILY PREDICTED COLANIC ACID TRANSPORTER"/>
    <property type="match status" value="1"/>
</dbReference>
<evidence type="ECO:0000313" key="8">
    <source>
        <dbReference type="Proteomes" id="UP000283077"/>
    </source>
</evidence>
<feature type="transmembrane region" description="Helical" evidence="6">
    <location>
        <begin position="327"/>
        <end position="345"/>
    </location>
</feature>
<keyword evidence="2" id="KW-1003">Cell membrane</keyword>
<dbReference type="InterPro" id="IPR050833">
    <property type="entry name" value="Poly_Biosynth_Transport"/>
</dbReference>
<dbReference type="EMBL" id="SACS01000002">
    <property type="protein sequence ID" value="RVU41142.1"/>
    <property type="molecule type" value="Genomic_DNA"/>
</dbReference>
<comment type="subcellular location">
    <subcellularLocation>
        <location evidence="1">Cell membrane</location>
        <topology evidence="1">Multi-pass membrane protein</topology>
    </subcellularLocation>
</comment>
<reference evidence="7 8" key="1">
    <citation type="submission" date="2019-01" db="EMBL/GenBank/DDBJ databases">
        <authorList>
            <person name="Chen W.-M."/>
        </authorList>
    </citation>
    <scope>NUCLEOTIDE SEQUENCE [LARGE SCALE GENOMIC DNA]</scope>
    <source>
        <strain evidence="7 8">KYPC3</strain>
    </source>
</reference>
<name>A0A437R335_9GAMM</name>
<dbReference type="PANTHER" id="PTHR30250:SF11">
    <property type="entry name" value="O-ANTIGEN TRANSPORTER-RELATED"/>
    <property type="match status" value="1"/>
</dbReference>
<feature type="transmembrane region" description="Helical" evidence="6">
    <location>
        <begin position="144"/>
        <end position="163"/>
    </location>
</feature>
<dbReference type="OrthoDB" id="5756412at2"/>
<evidence type="ECO:0008006" key="9">
    <source>
        <dbReference type="Google" id="ProtNLM"/>
    </source>
</evidence>
<keyword evidence="4 6" id="KW-1133">Transmembrane helix</keyword>
<evidence type="ECO:0000256" key="4">
    <source>
        <dbReference type="ARBA" id="ARBA00022989"/>
    </source>
</evidence>
<keyword evidence="8" id="KW-1185">Reference proteome</keyword>
<evidence type="ECO:0000313" key="7">
    <source>
        <dbReference type="EMBL" id="RVU41142.1"/>
    </source>
</evidence>
<keyword evidence="5 6" id="KW-0472">Membrane</keyword>
<feature type="transmembrane region" description="Helical" evidence="6">
    <location>
        <begin position="42"/>
        <end position="66"/>
    </location>
</feature>
<feature type="transmembrane region" description="Helical" evidence="6">
    <location>
        <begin position="169"/>
        <end position="190"/>
    </location>
</feature>
<gene>
    <name evidence="7" type="ORF">EOE67_02755</name>
</gene>
<dbReference type="AlphaFoldDB" id="A0A437R335"/>
<feature type="transmembrane region" description="Helical" evidence="6">
    <location>
        <begin position="291"/>
        <end position="312"/>
    </location>
</feature>
<dbReference type="GO" id="GO:0005886">
    <property type="term" value="C:plasma membrane"/>
    <property type="evidence" value="ECO:0007669"/>
    <property type="project" value="UniProtKB-SubCell"/>
</dbReference>
<feature type="transmembrane region" description="Helical" evidence="6">
    <location>
        <begin position="252"/>
        <end position="271"/>
    </location>
</feature>
<evidence type="ECO:0000256" key="6">
    <source>
        <dbReference type="SAM" id="Phobius"/>
    </source>
</evidence>
<evidence type="ECO:0000256" key="2">
    <source>
        <dbReference type="ARBA" id="ARBA00022475"/>
    </source>
</evidence>
<feature type="transmembrane region" description="Helical" evidence="6">
    <location>
        <begin position="224"/>
        <end position="246"/>
    </location>
</feature>
<keyword evidence="3 6" id="KW-0812">Transmembrane</keyword>
<feature type="transmembrane region" description="Helical" evidence="6">
    <location>
        <begin position="111"/>
        <end position="132"/>
    </location>
</feature>